<accession>A0A0H3JAC7</accession>
<dbReference type="GeneID" id="93075471"/>
<dbReference type="InterPro" id="IPR050152">
    <property type="entry name" value="ChlB/BchB/BchZ"/>
</dbReference>
<dbReference type="Gene3D" id="3.40.50.1980">
    <property type="entry name" value="Nitrogenase molybdenum iron protein domain"/>
    <property type="match status" value="3"/>
</dbReference>
<keyword evidence="5" id="KW-1185">Reference proteome</keyword>
<dbReference type="EMBL" id="JPGY02000001">
    <property type="protein sequence ID" value="KRU14554.1"/>
    <property type="molecule type" value="Genomic_DNA"/>
</dbReference>
<evidence type="ECO:0000313" key="3">
    <source>
        <dbReference type="EMBL" id="KRU14554.1"/>
    </source>
</evidence>
<dbReference type="PANTHER" id="PTHR33712:SF7">
    <property type="entry name" value="LIGHT-INDEPENDENT PROTOCHLOROPHYLLIDE REDUCTASE SUBUNIT B"/>
    <property type="match status" value="1"/>
</dbReference>
<dbReference type="AlphaFoldDB" id="A0A0H3JAC7"/>
<evidence type="ECO:0000313" key="5">
    <source>
        <dbReference type="Proteomes" id="UP000030905"/>
    </source>
</evidence>
<dbReference type="Proteomes" id="UP000030905">
    <property type="component" value="Chromosome"/>
</dbReference>
<feature type="domain" description="Nitrogenase/oxidoreductase component 1" evidence="1">
    <location>
        <begin position="14"/>
        <end position="433"/>
    </location>
</feature>
<reference evidence="2 5" key="1">
    <citation type="journal article" date="2015" name="Genome Announc.">
        <title>Complete Genome Sequence of the Nitrogen-Fixing and Solvent-Producing Clostridium pasteurianum DSM 525.</title>
        <authorList>
            <person name="Poehlein A."/>
            <person name="Grosse-Honebrink A."/>
            <person name="Zhang Y."/>
            <person name="Minton N.P."/>
            <person name="Daniel R."/>
        </authorList>
    </citation>
    <scope>NUCLEOTIDE SEQUENCE [LARGE SCALE GENOMIC DNA]</scope>
    <source>
        <strain evidence="2">DSM 525</strain>
        <strain evidence="5">DSM 525 / ATCC 6013</strain>
    </source>
</reference>
<dbReference type="Pfam" id="PF00148">
    <property type="entry name" value="Oxidored_nitro"/>
    <property type="match status" value="1"/>
</dbReference>
<dbReference type="RefSeq" id="WP_003446466.1">
    <property type="nucleotide sequence ID" value="NZ_ANZB01000011.1"/>
</dbReference>
<dbReference type="KEGG" id="cpae:CPAST_c33670"/>
<name>A0A0H3JAC7_CLOPA</name>
<dbReference type="PANTHER" id="PTHR33712">
    <property type="entry name" value="LIGHT-INDEPENDENT PROTOCHLOROPHYLLIDE REDUCTASE SUBUNIT B"/>
    <property type="match status" value="1"/>
</dbReference>
<gene>
    <name evidence="2" type="ORF">CLPA_c33670</name>
    <name evidence="3" type="ORF">CP6013_03813</name>
</gene>
<reference evidence="3 4" key="3">
    <citation type="journal article" name="Genome Announc.">
        <title>Improved Draft Genome Sequence of Clostridium pasteurianum Strain ATCC 6013 (DSM 525) Using a Hybrid Next-Generation Sequencing Approach.</title>
        <authorList>
            <person name="Pyne M.E."/>
            <person name="Utturkar S."/>
            <person name="Brown S.D."/>
            <person name="Moo-Young M."/>
            <person name="Chung D.A."/>
            <person name="Chou C.P."/>
        </authorList>
    </citation>
    <scope>NUCLEOTIDE SEQUENCE [LARGE SCALE GENOMIC DNA]</scope>
    <source>
        <strain evidence="3 4">ATCC 6013</strain>
    </source>
</reference>
<dbReference type="EMBL" id="CP009268">
    <property type="protein sequence ID" value="AJA53421.1"/>
    <property type="molecule type" value="Genomic_DNA"/>
</dbReference>
<evidence type="ECO:0000313" key="2">
    <source>
        <dbReference type="EMBL" id="AJA53421.1"/>
    </source>
</evidence>
<dbReference type="PATRIC" id="fig|1262449.3.peg.2992"/>
<proteinExistence type="predicted"/>
<organism evidence="2 5">
    <name type="scientific">Clostridium pasteurianum DSM 525 = ATCC 6013</name>
    <dbReference type="NCBI Taxonomy" id="1262449"/>
    <lineage>
        <taxon>Bacteria</taxon>
        <taxon>Bacillati</taxon>
        <taxon>Bacillota</taxon>
        <taxon>Clostridia</taxon>
        <taxon>Eubacteriales</taxon>
        <taxon>Clostridiaceae</taxon>
        <taxon>Clostridium</taxon>
    </lineage>
</organism>
<sequence length="438" mass="48378">MAQTVEQIRHVCTLGAFESVLAIDRAVPILHSGPGCGQKLWTTLGLQNGCQGSGYVGGHSIPCTNVSEKEVVFGGIDKLKSVVENTFKVMDGDLFVVLTGCTSDIVGDNVADLIKKFQDQGKPIVYTETGGFKGSNLEGHEIVLDAIIDQYLKPAHNVEKGLVNIWSVVPYQNTFWAGDIEQIKELISSIGLKPNVIFGLGGGIEALNKVPQAEFNLLISPWVGLKNVKHLQEKLGTPYLHYPVLPVGPTETSKFLRTVGEFAGVKLSTVEDVIKKQEDRYYYYIERAADSLLETRLIPRRFITIADSIYSLGISRFLTNDLGLIPETQFITDNTPAEYQIDVGKEFTKFTDNITAEVLFTNDGGSVREHLKDLKLRNKPLIIGSAWDRVVTRELKGYQLSIATPTSDRMVLSHSYVGYEGGLNLTEDIYSVVLDDFQ</sequence>
<reference evidence="3" key="2">
    <citation type="submission" date="2015-10" db="EMBL/GenBank/DDBJ databases">
        <title>Improved Draft Genome Sequence of Clostridium pasteurianum Strain ATCC 6013 (DSM 525) Using a Hybrid Next-Generation Sequencing Approach.</title>
        <authorList>
            <person name="Pyne M.E."/>
            <person name="Utturkar S.M."/>
            <person name="Brown S.D."/>
            <person name="Moo-Young M."/>
            <person name="Chung D.A."/>
            <person name="Chou P.C."/>
        </authorList>
    </citation>
    <scope>NUCLEOTIDE SEQUENCE</scope>
    <source>
        <strain evidence="3">ATCC 6013</strain>
    </source>
</reference>
<evidence type="ECO:0000259" key="1">
    <source>
        <dbReference type="Pfam" id="PF00148"/>
    </source>
</evidence>
<dbReference type="SUPFAM" id="SSF53807">
    <property type="entry name" value="Helical backbone' metal receptor"/>
    <property type="match status" value="1"/>
</dbReference>
<dbReference type="InterPro" id="IPR000510">
    <property type="entry name" value="Nase/OxRdtase_comp1"/>
</dbReference>
<protein>
    <submittedName>
        <fullName evidence="2">Nitrogenase molybdenum-iron protein, alpha and beta subunit</fullName>
    </submittedName>
    <submittedName>
        <fullName evidence="3">Oxidoreductase/nitrogenase component 1</fullName>
    </submittedName>
</protein>
<dbReference type="Proteomes" id="UP000028042">
    <property type="component" value="Unassembled WGS sequence"/>
</dbReference>
<dbReference type="GO" id="GO:0016491">
    <property type="term" value="F:oxidoreductase activity"/>
    <property type="evidence" value="ECO:0007669"/>
    <property type="project" value="InterPro"/>
</dbReference>
<dbReference type="eggNOG" id="COG2710">
    <property type="taxonomic scope" value="Bacteria"/>
</dbReference>
<dbReference type="KEGG" id="cpat:CLPA_c33670"/>
<evidence type="ECO:0000313" key="4">
    <source>
        <dbReference type="Proteomes" id="UP000028042"/>
    </source>
</evidence>